<evidence type="ECO:0000313" key="3">
    <source>
        <dbReference type="EMBL" id="KAK0513900.1"/>
    </source>
</evidence>
<feature type="region of interest" description="Disordered" evidence="2">
    <location>
        <begin position="132"/>
        <end position="168"/>
    </location>
</feature>
<dbReference type="Proteomes" id="UP001166286">
    <property type="component" value="Unassembled WGS sequence"/>
</dbReference>
<sequence length="351" mass="39490">MPPPSDDNHQAPAAYELEQLQLSRYEASASESLRSRASSVISTGTKFSFSTLQSQSQGAYHIDEVLERNPSSSSNHSENWNGVSMRSNAAQRPGSLYSVRSIATSLPPYEGHAPSSSSDAALANAVFVPENGGGQQVATTTPGNVTTPADSYLQRQPSSASSTQLDAENSLSMHYGRVVRHIDETHRRQVARINLAHEQEMAAMRDAIDKAYRQEFKAKDREIERIRAEAADDMARLEESKVREVDGVREEGEKRLVALEGELEKERREGEEREGETRREFEMRLEKACNAIEDVWEGRWNDRSKLAVEERRRYVKDRDGEWLRMIEGMYPELVEEMRGAMCVGGDKAKDH</sequence>
<dbReference type="AlphaFoldDB" id="A0AA39V8X9"/>
<evidence type="ECO:0000313" key="4">
    <source>
        <dbReference type="Proteomes" id="UP001166286"/>
    </source>
</evidence>
<dbReference type="EMBL" id="JAFEKC020000006">
    <property type="protein sequence ID" value="KAK0513900.1"/>
    <property type="molecule type" value="Genomic_DNA"/>
</dbReference>
<evidence type="ECO:0000256" key="1">
    <source>
        <dbReference type="SAM" id="Coils"/>
    </source>
</evidence>
<name>A0AA39V8X9_9LECA</name>
<protein>
    <submittedName>
        <fullName evidence="3">Uncharacterized protein</fullName>
    </submittedName>
</protein>
<keyword evidence="4" id="KW-1185">Reference proteome</keyword>
<proteinExistence type="predicted"/>
<comment type="caution">
    <text evidence="3">The sequence shown here is derived from an EMBL/GenBank/DDBJ whole genome shotgun (WGS) entry which is preliminary data.</text>
</comment>
<feature type="coiled-coil region" evidence="1">
    <location>
        <begin position="249"/>
        <end position="276"/>
    </location>
</feature>
<accession>A0AA39V8X9</accession>
<gene>
    <name evidence="3" type="ORF">JMJ35_003622</name>
</gene>
<reference evidence="3" key="1">
    <citation type="submission" date="2023-03" db="EMBL/GenBank/DDBJ databases">
        <title>Complete genome of Cladonia borealis.</title>
        <authorList>
            <person name="Park H."/>
        </authorList>
    </citation>
    <scope>NUCLEOTIDE SEQUENCE</scope>
    <source>
        <strain evidence="3">ANT050790</strain>
    </source>
</reference>
<feature type="compositionally biased region" description="Polar residues" evidence="2">
    <location>
        <begin position="136"/>
        <end position="168"/>
    </location>
</feature>
<evidence type="ECO:0000256" key="2">
    <source>
        <dbReference type="SAM" id="MobiDB-lite"/>
    </source>
</evidence>
<keyword evidence="1" id="KW-0175">Coiled coil</keyword>
<organism evidence="3 4">
    <name type="scientific">Cladonia borealis</name>
    <dbReference type="NCBI Taxonomy" id="184061"/>
    <lineage>
        <taxon>Eukaryota</taxon>
        <taxon>Fungi</taxon>
        <taxon>Dikarya</taxon>
        <taxon>Ascomycota</taxon>
        <taxon>Pezizomycotina</taxon>
        <taxon>Lecanoromycetes</taxon>
        <taxon>OSLEUM clade</taxon>
        <taxon>Lecanoromycetidae</taxon>
        <taxon>Lecanorales</taxon>
        <taxon>Lecanorineae</taxon>
        <taxon>Cladoniaceae</taxon>
        <taxon>Cladonia</taxon>
    </lineage>
</organism>